<name>A0ABP1Q0I7_9HEXA</name>
<comment type="caution">
    <text evidence="1">The sequence shown here is derived from an EMBL/GenBank/DDBJ whole genome shotgun (WGS) entry which is preliminary data.</text>
</comment>
<sequence>MGAKKIDPLGWRQRLDFENLAKTFSRQNHLENYSRSVLVKTHVQVYRTSSSSDDEDEDIPKSCGKYAISWIEGILKSALKCLGGRGSFKMNNIFEIVTRASCLLKCTLQEEGTIGDDGILDDVAAALYFEDSFDEPVKDISVPLLQSCFSLADDFNPKDYWCKSYLPFIECCLGSILKGFIPYVGDCIANPIIGILFSSIKYLTPDSPKLAESMEEVRSAMRRKTRIKCLNTNCTRMYEYKKVNGTNAVVLYNENMEVLLVESKKSFLHQATSEYDNDLDDPEFAPKSCDTYAFLWVKGIVKSLLKLVTSKCMWFIFTFDYLIS</sequence>
<gene>
    <name evidence="1" type="ORF">ODALV1_LOCUS5909</name>
</gene>
<evidence type="ECO:0000313" key="2">
    <source>
        <dbReference type="Proteomes" id="UP001642540"/>
    </source>
</evidence>
<organism evidence="1 2">
    <name type="scientific">Orchesella dallaii</name>
    <dbReference type="NCBI Taxonomy" id="48710"/>
    <lineage>
        <taxon>Eukaryota</taxon>
        <taxon>Metazoa</taxon>
        <taxon>Ecdysozoa</taxon>
        <taxon>Arthropoda</taxon>
        <taxon>Hexapoda</taxon>
        <taxon>Collembola</taxon>
        <taxon>Entomobryomorpha</taxon>
        <taxon>Entomobryoidea</taxon>
        <taxon>Orchesellidae</taxon>
        <taxon>Orchesellinae</taxon>
        <taxon>Orchesella</taxon>
    </lineage>
</organism>
<proteinExistence type="predicted"/>
<protein>
    <submittedName>
        <fullName evidence="1">Uncharacterized protein</fullName>
    </submittedName>
</protein>
<evidence type="ECO:0000313" key="1">
    <source>
        <dbReference type="EMBL" id="CAL8084811.1"/>
    </source>
</evidence>
<reference evidence="1 2" key="1">
    <citation type="submission" date="2024-08" db="EMBL/GenBank/DDBJ databases">
        <authorList>
            <person name="Cucini C."/>
            <person name="Frati F."/>
        </authorList>
    </citation>
    <scope>NUCLEOTIDE SEQUENCE [LARGE SCALE GENOMIC DNA]</scope>
</reference>
<dbReference type="Proteomes" id="UP001642540">
    <property type="component" value="Unassembled WGS sequence"/>
</dbReference>
<keyword evidence="2" id="KW-1185">Reference proteome</keyword>
<dbReference type="EMBL" id="CAXLJM020000019">
    <property type="protein sequence ID" value="CAL8084811.1"/>
    <property type="molecule type" value="Genomic_DNA"/>
</dbReference>
<dbReference type="InterPro" id="IPR036728">
    <property type="entry name" value="PBP_GOBP_sf"/>
</dbReference>
<accession>A0ABP1Q0I7</accession>
<dbReference type="SUPFAM" id="SSF47565">
    <property type="entry name" value="Insect pheromone/odorant-binding proteins"/>
    <property type="match status" value="1"/>
</dbReference>